<proteinExistence type="predicted"/>
<dbReference type="WBParaSite" id="jg191">
    <property type="protein sequence ID" value="jg191"/>
    <property type="gene ID" value="jg191"/>
</dbReference>
<protein>
    <submittedName>
        <fullName evidence="3">Uncharacterized protein</fullName>
    </submittedName>
</protein>
<evidence type="ECO:0000256" key="1">
    <source>
        <dbReference type="SAM" id="MobiDB-lite"/>
    </source>
</evidence>
<evidence type="ECO:0000313" key="3">
    <source>
        <dbReference type="WBParaSite" id="jg191"/>
    </source>
</evidence>
<sequence>MQGLQETTGGYPSIEATIQLYPGSHQESPGIYP</sequence>
<feature type="compositionally biased region" description="Polar residues" evidence="1">
    <location>
        <begin position="1"/>
        <end position="10"/>
    </location>
</feature>
<feature type="region of interest" description="Disordered" evidence="1">
    <location>
        <begin position="1"/>
        <end position="33"/>
    </location>
</feature>
<name>A0A915DGT4_9BILA</name>
<dbReference type="Proteomes" id="UP000887574">
    <property type="component" value="Unplaced"/>
</dbReference>
<dbReference type="AlphaFoldDB" id="A0A915DGT4"/>
<keyword evidence="2" id="KW-1185">Reference proteome</keyword>
<evidence type="ECO:0000313" key="2">
    <source>
        <dbReference type="Proteomes" id="UP000887574"/>
    </source>
</evidence>
<reference evidence="3" key="1">
    <citation type="submission" date="2022-11" db="UniProtKB">
        <authorList>
            <consortium name="WormBaseParasite"/>
        </authorList>
    </citation>
    <scope>IDENTIFICATION</scope>
</reference>
<accession>A0A915DGT4</accession>
<organism evidence="2 3">
    <name type="scientific">Ditylenchus dipsaci</name>
    <dbReference type="NCBI Taxonomy" id="166011"/>
    <lineage>
        <taxon>Eukaryota</taxon>
        <taxon>Metazoa</taxon>
        <taxon>Ecdysozoa</taxon>
        <taxon>Nematoda</taxon>
        <taxon>Chromadorea</taxon>
        <taxon>Rhabditida</taxon>
        <taxon>Tylenchina</taxon>
        <taxon>Tylenchomorpha</taxon>
        <taxon>Sphaerularioidea</taxon>
        <taxon>Anguinidae</taxon>
        <taxon>Anguininae</taxon>
        <taxon>Ditylenchus</taxon>
    </lineage>
</organism>